<organism evidence="6">
    <name type="scientific">marine metagenome</name>
    <dbReference type="NCBI Taxonomy" id="408172"/>
    <lineage>
        <taxon>unclassified sequences</taxon>
        <taxon>metagenomes</taxon>
        <taxon>ecological metagenomes</taxon>
    </lineage>
</organism>
<gene>
    <name evidence="6" type="ORF">METZ01_LOCUS47140</name>
</gene>
<keyword evidence="3" id="KW-0808">Transferase</keyword>
<comment type="similarity">
    <text evidence="1">Belongs to the acetyltransferase family. RimI subfamily.</text>
</comment>
<accession>A0A381RQV6</accession>
<protein>
    <recommendedName>
        <fullName evidence="5">N-acetyltransferase domain-containing protein</fullName>
    </recommendedName>
</protein>
<dbReference type="Pfam" id="PF00583">
    <property type="entry name" value="Acetyltransf_1"/>
    <property type="match status" value="1"/>
</dbReference>
<dbReference type="InterPro" id="IPR050680">
    <property type="entry name" value="YpeA/RimI_acetyltransf"/>
</dbReference>
<dbReference type="NCBIfam" id="TIGR01575">
    <property type="entry name" value="rimI"/>
    <property type="match status" value="1"/>
</dbReference>
<sequence>MDDLADILSIENKVFNNPWSKEQLSWELNHQSVADNHVMIARGNMIGYLFSHVVDDDVQILNIAIDIPFQHKGYGEQLLSYFLDQFNTDSSIHLEVRKSNFPAINLYLKFGFHETGTRKGYYADGEDAIIMQRYSLIHGLV</sequence>
<evidence type="ECO:0000313" key="6">
    <source>
        <dbReference type="EMBL" id="SUZ94286.1"/>
    </source>
</evidence>
<dbReference type="PROSITE" id="PS51186">
    <property type="entry name" value="GNAT"/>
    <property type="match status" value="1"/>
</dbReference>
<dbReference type="InterPro" id="IPR000182">
    <property type="entry name" value="GNAT_dom"/>
</dbReference>
<dbReference type="PANTHER" id="PTHR43420">
    <property type="entry name" value="ACETYLTRANSFERASE"/>
    <property type="match status" value="1"/>
</dbReference>
<feature type="domain" description="N-acetyltransferase" evidence="5">
    <location>
        <begin position="1"/>
        <end position="136"/>
    </location>
</feature>
<dbReference type="AlphaFoldDB" id="A0A381RQV6"/>
<keyword evidence="4" id="KW-0012">Acyltransferase</keyword>
<reference evidence="6" key="1">
    <citation type="submission" date="2018-05" db="EMBL/GenBank/DDBJ databases">
        <authorList>
            <person name="Lanie J.A."/>
            <person name="Ng W.-L."/>
            <person name="Kazmierczak K.M."/>
            <person name="Andrzejewski T.M."/>
            <person name="Davidsen T.M."/>
            <person name="Wayne K.J."/>
            <person name="Tettelin H."/>
            <person name="Glass J.I."/>
            <person name="Rusch D."/>
            <person name="Podicherti R."/>
            <person name="Tsui H.-C.T."/>
            <person name="Winkler M.E."/>
        </authorList>
    </citation>
    <scope>NUCLEOTIDE SEQUENCE</scope>
</reference>
<dbReference type="GO" id="GO:0008080">
    <property type="term" value="F:N-acetyltransferase activity"/>
    <property type="evidence" value="ECO:0007669"/>
    <property type="project" value="InterPro"/>
</dbReference>
<proteinExistence type="inferred from homology"/>
<dbReference type="InterPro" id="IPR016181">
    <property type="entry name" value="Acyl_CoA_acyltransferase"/>
</dbReference>
<dbReference type="InterPro" id="IPR006464">
    <property type="entry name" value="AcTrfase_RimI/Ard1"/>
</dbReference>
<evidence type="ECO:0000256" key="3">
    <source>
        <dbReference type="ARBA" id="ARBA00022679"/>
    </source>
</evidence>
<dbReference type="SUPFAM" id="SSF55729">
    <property type="entry name" value="Acyl-CoA N-acyltransferases (Nat)"/>
    <property type="match status" value="1"/>
</dbReference>
<name>A0A381RQV6_9ZZZZ</name>
<dbReference type="EMBL" id="UINC01002221">
    <property type="protein sequence ID" value="SUZ94286.1"/>
    <property type="molecule type" value="Genomic_DNA"/>
</dbReference>
<evidence type="ECO:0000259" key="5">
    <source>
        <dbReference type="PROSITE" id="PS51186"/>
    </source>
</evidence>
<evidence type="ECO:0000256" key="4">
    <source>
        <dbReference type="ARBA" id="ARBA00023315"/>
    </source>
</evidence>
<dbReference type="PANTHER" id="PTHR43420:SF44">
    <property type="entry name" value="ACETYLTRANSFERASE YPEA"/>
    <property type="match status" value="1"/>
</dbReference>
<keyword evidence="2" id="KW-0963">Cytoplasm</keyword>
<dbReference type="Gene3D" id="3.40.630.30">
    <property type="match status" value="1"/>
</dbReference>
<evidence type="ECO:0000256" key="1">
    <source>
        <dbReference type="ARBA" id="ARBA00005395"/>
    </source>
</evidence>
<evidence type="ECO:0000256" key="2">
    <source>
        <dbReference type="ARBA" id="ARBA00022490"/>
    </source>
</evidence>